<evidence type="ECO:0000313" key="6">
    <source>
        <dbReference type="Proteomes" id="UP000066529"/>
    </source>
</evidence>
<dbReference type="PROSITE" id="PS01318">
    <property type="entry name" value="TSAA_1"/>
    <property type="match status" value="1"/>
</dbReference>
<dbReference type="HOGENOM" id="CLU_013458_2_1_2"/>
<dbReference type="STRING" id="523844.MSTHT_2160"/>
<keyword evidence="1" id="KW-0949">S-adenosyl-L-methionine</keyword>
<comment type="similarity">
    <text evidence="2">Belongs to the tRNA methyltransferase O family.</text>
</comment>
<sequence length="154" mass="17918">MSENPEASEVIEMMPIGYVENDYLEPVYNEEVYNKVSKVILREKFTDGLYRIEDFEKLYILFYFSKSKGYKLIHRRRYDGEISGVFASRSPYRPNGIGLTLVELLKVEGNVIHVKGLDAINGTPVLDIKPYIKETEEDEEEKTEKEPRISTENQ</sequence>
<evidence type="ECO:0000256" key="3">
    <source>
        <dbReference type="SAM" id="MobiDB-lite"/>
    </source>
</evidence>
<dbReference type="OrthoDB" id="40408at2157"/>
<dbReference type="PANTHER" id="PTHR12818:SF0">
    <property type="entry name" value="TRNA (ADENINE(37)-N6)-METHYLTRANSFERASE"/>
    <property type="match status" value="1"/>
</dbReference>
<dbReference type="EMBL" id="CP009501">
    <property type="protein sequence ID" value="AKB13918.1"/>
    <property type="molecule type" value="Genomic_DNA"/>
</dbReference>
<dbReference type="InterPro" id="IPR023370">
    <property type="entry name" value="TrmO-like_N"/>
</dbReference>
<evidence type="ECO:0000313" key="5">
    <source>
        <dbReference type="EMBL" id="AKB13918.1"/>
    </source>
</evidence>
<dbReference type="SUPFAM" id="SSF118196">
    <property type="entry name" value="YaeB-like"/>
    <property type="match status" value="1"/>
</dbReference>
<gene>
    <name evidence="5" type="ORF">MSTHT_2160</name>
</gene>
<dbReference type="NCBIfam" id="TIGR00104">
    <property type="entry name" value="tRNA_TsaA"/>
    <property type="match status" value="1"/>
</dbReference>
<dbReference type="KEGG" id="mthr:MSTHT_2160"/>
<feature type="compositionally biased region" description="Basic and acidic residues" evidence="3">
    <location>
        <begin position="142"/>
        <end position="154"/>
    </location>
</feature>
<name>A0A0E3KQ65_METTT</name>
<protein>
    <recommendedName>
        <fullName evidence="4">TsaA-like domain-containing protein</fullName>
    </recommendedName>
</protein>
<feature type="domain" description="TsaA-like" evidence="4">
    <location>
        <begin position="13"/>
        <end position="140"/>
    </location>
</feature>
<dbReference type="RefSeq" id="WP_048167894.1">
    <property type="nucleotide sequence ID" value="NZ_CP009501.1"/>
</dbReference>
<dbReference type="Proteomes" id="UP000066529">
    <property type="component" value="Chromosome"/>
</dbReference>
<dbReference type="AlphaFoldDB" id="A0A0E3KQ65"/>
<evidence type="ECO:0000256" key="2">
    <source>
        <dbReference type="ARBA" id="ARBA00033753"/>
    </source>
</evidence>
<dbReference type="PANTHER" id="PTHR12818">
    <property type="entry name" value="TRNA (ADENINE(37)-N6)-METHYLTRANSFERASE"/>
    <property type="match status" value="1"/>
</dbReference>
<evidence type="ECO:0000259" key="4">
    <source>
        <dbReference type="PROSITE" id="PS51668"/>
    </source>
</evidence>
<organism evidence="5 6">
    <name type="scientific">Methanosarcina thermophila (strain ATCC 43570 / DSM 1825 / OCM 12 / VKM B-1830 / TM-1)</name>
    <dbReference type="NCBI Taxonomy" id="523844"/>
    <lineage>
        <taxon>Archaea</taxon>
        <taxon>Methanobacteriati</taxon>
        <taxon>Methanobacteriota</taxon>
        <taxon>Stenosarchaea group</taxon>
        <taxon>Methanomicrobia</taxon>
        <taxon>Methanosarcinales</taxon>
        <taxon>Methanosarcinaceae</taxon>
        <taxon>Methanosarcina</taxon>
    </lineage>
</organism>
<accession>A0A0E3KQ65</accession>
<dbReference type="InterPro" id="IPR036414">
    <property type="entry name" value="YaeB_N_sf"/>
</dbReference>
<dbReference type="Pfam" id="PF01980">
    <property type="entry name" value="TrmO_N"/>
    <property type="match status" value="1"/>
</dbReference>
<reference evidence="5 6" key="1">
    <citation type="submission" date="2014-07" db="EMBL/GenBank/DDBJ databases">
        <title>Methanogenic archaea and the global carbon cycle.</title>
        <authorList>
            <person name="Henriksen J.R."/>
            <person name="Luke J."/>
            <person name="Reinhart S."/>
            <person name="Benedict M.N."/>
            <person name="Youngblut N.D."/>
            <person name="Metcalf M.E."/>
            <person name="Whitaker R.J."/>
            <person name="Metcalf W.W."/>
        </authorList>
    </citation>
    <scope>NUCLEOTIDE SEQUENCE [LARGE SCALE GENOMIC DNA]</scope>
    <source>
        <strain evidence="6">ATCC 43570 / DSM 1825 / OCM 12 / VKM B-1830 / TM-1</strain>
    </source>
</reference>
<dbReference type="InterPro" id="IPR023368">
    <property type="entry name" value="UPF0066_cons_site"/>
</dbReference>
<dbReference type="PROSITE" id="PS51668">
    <property type="entry name" value="TSAA_2"/>
    <property type="match status" value="1"/>
</dbReference>
<feature type="region of interest" description="Disordered" evidence="3">
    <location>
        <begin position="131"/>
        <end position="154"/>
    </location>
</feature>
<dbReference type="GeneID" id="24849158"/>
<dbReference type="InterPro" id="IPR040372">
    <property type="entry name" value="YaeB-like"/>
</dbReference>
<dbReference type="CDD" id="cd09281">
    <property type="entry name" value="UPF0066"/>
    <property type="match status" value="1"/>
</dbReference>
<dbReference type="InterPro" id="IPR036413">
    <property type="entry name" value="YaeB-like_sf"/>
</dbReference>
<proteinExistence type="inferred from homology"/>
<evidence type="ECO:0000256" key="1">
    <source>
        <dbReference type="ARBA" id="ARBA00022691"/>
    </source>
</evidence>
<dbReference type="PATRIC" id="fig|523844.20.peg.2656"/>
<dbReference type="Gene3D" id="2.40.30.70">
    <property type="entry name" value="YaeB-like"/>
    <property type="match status" value="1"/>
</dbReference>